<evidence type="ECO:0000256" key="1">
    <source>
        <dbReference type="SAM" id="Coils"/>
    </source>
</evidence>
<sequence>MSKNQARRNLANIKTQNRYQSKEKTNLDSEIKLEQNQHSLIHHQSFTRDNINLKSFEKSPNNRNVFSQGGVGPSHQHGSDLNFSSPFQGTPSKGGLNRIGVALNNRLSSVNNISDQQRQISTAITSSNLNHFRAQRTNSNFIQESLLNSITSQQFSPKDLVKNSNQSFLTKRKEYDNKDLKYLFSDQKKPTYMILDKDENEINKMESINLFDDMKEHIIEKKQRIIQHSLELELRAKKKSAIHDRLGRSLNKTIDQQQKVEDIKKNVVSMTSPMNKSLERDESMSLVNLNETKSRISKLTLAQNYVHVKAEDVIFKNGLKSFGFKQDKAYEKNVKDLLNQTVKEYQIAKLQLSKLVNNGNFHQNLNSRGENHHQILQEIDQYCRLNTRGYFAPLNLMFTYETKGDLKVFLGLKTKEPTQQNNDGIYNNFAYQDIYLTFTSLLGVSFKVQAQFYDITAAQNKKGNRINDQQLDSFSHKKGFEMRIKYEVQRCLNDPAIYKDMIQQMTELQQSRKLKSAAHSKRSKNMIKLNKKTMGIWDEFQMQKNQHLAELKDEMKRRAQEKRELQEENERDSREQYMKRWDVFKEKRDAFYQRYVELKVKRNRVKTLLTHIHLQRMLKYLANYYNHTKVEAVMKAVRHFRCFKIQYYLKRFFRRKGTFEGRQQLLIKKQLNLLNIIYSSLNFLVVTQHENLEERAKWHLFHRFLDDTSTRYEFKEKMKSFREGIIYIQRSIKISKIMMKTKLDILIKMWMKELTDMQIKCLAIRDKKNREFVKDSQNIREDIRDAILNKYLEQCKHKNAMAYFQWRDTYSKKSDVSFINDLNTQQREELKMMFDCCWRKFLNISQDSPTTLSLSKHQSEISPRKNTGTSSPIRRYDEVFVDEPKGCIILKFEELNMRDPFAQFNNSSKSPSQPETTKNQGNTQNGKQSKFFPQGSKEQAQLLLKQQQSSQKRDKRVYEFERYVYPYCKMQYQFIPPSTIYLPDSELIRKMIKGCLKTKSPLEALAKF</sequence>
<feature type="compositionally biased region" description="Polar residues" evidence="2">
    <location>
        <begin position="903"/>
        <end position="928"/>
    </location>
</feature>
<organism evidence="3 4">
    <name type="scientific">Stylonychia lemnae</name>
    <name type="common">Ciliate</name>
    <dbReference type="NCBI Taxonomy" id="5949"/>
    <lineage>
        <taxon>Eukaryota</taxon>
        <taxon>Sar</taxon>
        <taxon>Alveolata</taxon>
        <taxon>Ciliophora</taxon>
        <taxon>Intramacronucleata</taxon>
        <taxon>Spirotrichea</taxon>
        <taxon>Stichotrichia</taxon>
        <taxon>Sporadotrichida</taxon>
        <taxon>Oxytrichidae</taxon>
        <taxon>Stylonychinae</taxon>
        <taxon>Stylonychia</taxon>
    </lineage>
</organism>
<proteinExistence type="predicted"/>
<keyword evidence="1" id="KW-0175">Coiled coil</keyword>
<feature type="coiled-coil region" evidence="1">
    <location>
        <begin position="544"/>
        <end position="576"/>
    </location>
</feature>
<feature type="compositionally biased region" description="Polar residues" evidence="2">
    <location>
        <begin position="58"/>
        <end position="67"/>
    </location>
</feature>
<dbReference type="Proteomes" id="UP000039865">
    <property type="component" value="Unassembled WGS sequence"/>
</dbReference>
<dbReference type="AlphaFoldDB" id="A0A078AHS5"/>
<feature type="region of interest" description="Disordered" evidence="2">
    <location>
        <begin position="1"/>
        <end position="26"/>
    </location>
</feature>
<keyword evidence="4" id="KW-1185">Reference proteome</keyword>
<feature type="region of interest" description="Disordered" evidence="2">
    <location>
        <begin position="902"/>
        <end position="931"/>
    </location>
</feature>
<name>A0A078AHS5_STYLE</name>
<reference evidence="3 4" key="1">
    <citation type="submission" date="2014-06" db="EMBL/GenBank/DDBJ databases">
        <authorList>
            <person name="Swart Estienne"/>
        </authorList>
    </citation>
    <scope>NUCLEOTIDE SEQUENCE [LARGE SCALE GENOMIC DNA]</scope>
    <source>
        <strain evidence="3 4">130c</strain>
    </source>
</reference>
<dbReference type="InParanoid" id="A0A078AHS5"/>
<dbReference type="EMBL" id="CCKQ01009926">
    <property type="protein sequence ID" value="CDW81431.1"/>
    <property type="molecule type" value="Genomic_DNA"/>
</dbReference>
<gene>
    <name evidence="3" type="primary">Contig15611.g16635</name>
    <name evidence="3" type="ORF">STYLEM_10447</name>
</gene>
<feature type="region of interest" description="Disordered" evidence="2">
    <location>
        <begin position="58"/>
        <end position="80"/>
    </location>
</feature>
<accession>A0A078AHS5</accession>
<protein>
    <submittedName>
        <fullName evidence="3">Uncharacterized protein</fullName>
    </submittedName>
</protein>
<evidence type="ECO:0000313" key="4">
    <source>
        <dbReference type="Proteomes" id="UP000039865"/>
    </source>
</evidence>
<evidence type="ECO:0000256" key="2">
    <source>
        <dbReference type="SAM" id="MobiDB-lite"/>
    </source>
</evidence>
<evidence type="ECO:0000313" key="3">
    <source>
        <dbReference type="EMBL" id="CDW81431.1"/>
    </source>
</evidence>